<protein>
    <recommendedName>
        <fullName evidence="3">DUF1330 domain-containing protein</fullName>
    </recommendedName>
</protein>
<accession>A0A8H8QV85</accession>
<dbReference type="PANTHER" id="PTHR40257">
    <property type="match status" value="1"/>
</dbReference>
<dbReference type="OrthoDB" id="265717at2759"/>
<organism evidence="1 2">
    <name type="scientific">Lachnellula hyalina</name>
    <dbReference type="NCBI Taxonomy" id="1316788"/>
    <lineage>
        <taxon>Eukaryota</taxon>
        <taxon>Fungi</taxon>
        <taxon>Dikarya</taxon>
        <taxon>Ascomycota</taxon>
        <taxon>Pezizomycotina</taxon>
        <taxon>Leotiomycetes</taxon>
        <taxon>Helotiales</taxon>
        <taxon>Lachnaceae</taxon>
        <taxon>Lachnellula</taxon>
    </lineage>
</organism>
<reference evidence="1 2" key="1">
    <citation type="submission" date="2018-05" db="EMBL/GenBank/DDBJ databases">
        <title>Genome sequencing and assembly of the regulated plant pathogen Lachnellula willkommii and related sister species for the development of diagnostic species identification markers.</title>
        <authorList>
            <person name="Giroux E."/>
            <person name="Bilodeau G."/>
        </authorList>
    </citation>
    <scope>NUCLEOTIDE SEQUENCE [LARGE SCALE GENOMIC DNA]</scope>
    <source>
        <strain evidence="1 2">CBS 185.66</strain>
    </source>
</reference>
<dbReference type="GeneID" id="41988085"/>
<gene>
    <name evidence="1" type="ORF">LHYA1_G007887</name>
</gene>
<sequence length="216" mass="23181">MPICTIHLLSLTPNIPLSQFLTTIHTKTSLKPLTIARVIRWIILPTSISISELLAQNIQLLHPAPSDIPPLTGFLTTPLLTPTSQDLTLSGPLRSWITSSSAPTGAVSMLNLLSFLPGKKDQYLKYGAEFAASIGSRRGGTAKIVGSVIGEGELKEWDEIALAHYPSLAHFADMLTGEDYQEVNRKYRVGSLRDTCILCTSELELDAGGGGGGAKL</sequence>
<dbReference type="Proteomes" id="UP000431533">
    <property type="component" value="Unassembled WGS sequence"/>
</dbReference>
<dbReference type="EMBL" id="QGMH01000201">
    <property type="protein sequence ID" value="TVY23146.1"/>
    <property type="molecule type" value="Genomic_DNA"/>
</dbReference>
<dbReference type="Gene3D" id="3.30.70.100">
    <property type="match status" value="1"/>
</dbReference>
<evidence type="ECO:0000313" key="1">
    <source>
        <dbReference type="EMBL" id="TVY23146.1"/>
    </source>
</evidence>
<comment type="caution">
    <text evidence="1">The sequence shown here is derived from an EMBL/GenBank/DDBJ whole genome shotgun (WGS) entry which is preliminary data.</text>
</comment>
<dbReference type="AlphaFoldDB" id="A0A8H8QV85"/>
<name>A0A8H8QV85_9HELO</name>
<dbReference type="RefSeq" id="XP_031001934.1">
    <property type="nucleotide sequence ID" value="XM_031152811.1"/>
</dbReference>
<keyword evidence="2" id="KW-1185">Reference proteome</keyword>
<evidence type="ECO:0000313" key="2">
    <source>
        <dbReference type="Proteomes" id="UP000431533"/>
    </source>
</evidence>
<dbReference type="PANTHER" id="PTHR40257:SF1">
    <property type="entry name" value="DUF1330 DOMAIN-CONTAINING PROTEIN"/>
    <property type="match status" value="1"/>
</dbReference>
<evidence type="ECO:0008006" key="3">
    <source>
        <dbReference type="Google" id="ProtNLM"/>
    </source>
</evidence>
<proteinExistence type="predicted"/>